<protein>
    <submittedName>
        <fullName evidence="16">TonB-dependent receptor</fullName>
    </submittedName>
</protein>
<evidence type="ECO:0000313" key="16">
    <source>
        <dbReference type="EMBL" id="RHZ98519.1"/>
    </source>
</evidence>
<evidence type="ECO:0000256" key="10">
    <source>
        <dbReference type="PROSITE-ProRule" id="PRU01360"/>
    </source>
</evidence>
<evidence type="ECO:0000313" key="17">
    <source>
        <dbReference type="Proteomes" id="UP000266305"/>
    </source>
</evidence>
<keyword evidence="6" id="KW-0406">Ion transport</keyword>
<evidence type="ECO:0000256" key="7">
    <source>
        <dbReference type="ARBA" id="ARBA00023077"/>
    </source>
</evidence>
<comment type="caution">
    <text evidence="16">The sequence shown here is derived from an EMBL/GenBank/DDBJ whole genome shotgun (WGS) entry which is preliminary data.</text>
</comment>
<evidence type="ECO:0000259" key="15">
    <source>
        <dbReference type="Pfam" id="PF07715"/>
    </source>
</evidence>
<keyword evidence="8 10" id="KW-0472">Membrane</keyword>
<dbReference type="InterPro" id="IPR010917">
    <property type="entry name" value="TonB_rcpt_CS"/>
</dbReference>
<dbReference type="RefSeq" id="WP_118998939.1">
    <property type="nucleotide sequence ID" value="NZ_QWGP01000001.1"/>
</dbReference>
<gene>
    <name evidence="16" type="ORF">D1114_00060</name>
</gene>
<keyword evidence="4 10" id="KW-0812">Transmembrane</keyword>
<evidence type="ECO:0000256" key="5">
    <source>
        <dbReference type="ARBA" id="ARBA00022729"/>
    </source>
</evidence>
<dbReference type="PROSITE" id="PS52016">
    <property type="entry name" value="TONB_DEPENDENT_REC_3"/>
    <property type="match status" value="1"/>
</dbReference>
<evidence type="ECO:0000256" key="11">
    <source>
        <dbReference type="PROSITE-ProRule" id="PRU10144"/>
    </source>
</evidence>
<proteinExistence type="inferred from homology"/>
<evidence type="ECO:0000256" key="6">
    <source>
        <dbReference type="ARBA" id="ARBA00023065"/>
    </source>
</evidence>
<dbReference type="AlphaFoldDB" id="A0AAX1URJ3"/>
<evidence type="ECO:0000256" key="8">
    <source>
        <dbReference type="ARBA" id="ARBA00023136"/>
    </source>
</evidence>
<evidence type="ECO:0000256" key="1">
    <source>
        <dbReference type="ARBA" id="ARBA00004571"/>
    </source>
</evidence>
<evidence type="ECO:0000256" key="2">
    <source>
        <dbReference type="ARBA" id="ARBA00022448"/>
    </source>
</evidence>
<dbReference type="Pfam" id="PF07715">
    <property type="entry name" value="Plug"/>
    <property type="match status" value="1"/>
</dbReference>
<organism evidence="16 17">
    <name type="scientific">Cereibacter sphaeroides</name>
    <name type="common">Rhodobacter sphaeroides</name>
    <dbReference type="NCBI Taxonomy" id="1063"/>
    <lineage>
        <taxon>Bacteria</taxon>
        <taxon>Pseudomonadati</taxon>
        <taxon>Pseudomonadota</taxon>
        <taxon>Alphaproteobacteria</taxon>
        <taxon>Rhodobacterales</taxon>
        <taxon>Paracoccaceae</taxon>
        <taxon>Cereibacter</taxon>
    </lineage>
</organism>
<keyword evidence="9 10" id="KW-0998">Cell outer membrane</keyword>
<dbReference type="GO" id="GO:0009279">
    <property type="term" value="C:cell outer membrane"/>
    <property type="evidence" value="ECO:0007669"/>
    <property type="project" value="UniProtKB-SubCell"/>
</dbReference>
<dbReference type="SUPFAM" id="SSF56935">
    <property type="entry name" value="Porins"/>
    <property type="match status" value="1"/>
</dbReference>
<feature type="domain" description="TonB-dependent receptor-like beta-barrel" evidence="14">
    <location>
        <begin position="255"/>
        <end position="672"/>
    </location>
</feature>
<keyword evidence="16" id="KW-0675">Receptor</keyword>
<dbReference type="InterPro" id="IPR000531">
    <property type="entry name" value="Beta-barrel_TonB"/>
</dbReference>
<dbReference type="GO" id="GO:0044718">
    <property type="term" value="P:siderophore transmembrane transport"/>
    <property type="evidence" value="ECO:0007669"/>
    <property type="project" value="TreeGrafter"/>
</dbReference>
<dbReference type="Gene3D" id="2.40.170.20">
    <property type="entry name" value="TonB-dependent receptor, beta-barrel domain"/>
    <property type="match status" value="1"/>
</dbReference>
<comment type="subcellular location">
    <subcellularLocation>
        <location evidence="1 10">Cell outer membrane</location>
        <topology evidence="1 10">Multi-pass membrane protein</topology>
    </subcellularLocation>
</comment>
<evidence type="ECO:0000256" key="9">
    <source>
        <dbReference type="ARBA" id="ARBA00023237"/>
    </source>
</evidence>
<dbReference type="Proteomes" id="UP000266305">
    <property type="component" value="Unassembled WGS sequence"/>
</dbReference>
<dbReference type="InterPro" id="IPR012910">
    <property type="entry name" value="Plug_dom"/>
</dbReference>
<dbReference type="EMBL" id="QWGP01000001">
    <property type="protein sequence ID" value="RHZ98519.1"/>
    <property type="molecule type" value="Genomic_DNA"/>
</dbReference>
<sequence>MPPTSPPGRGLPCRVPSRRPIASFPRGGRRRALLAAGTLLSTGLTAQAQTAGEPIALDQITVTASGFEQNVADAPASVSIITREDLERGNVTSLSDALREAQGVVTTGVAGEQDIFIRGLPGAYTLILVDGKRQGTRESRTNGNAGWEQSFIPPVAAIERIEVVRGPMSSLYGSDAMGGVINIITRKVADRWSGSVTAETVLPEASEDSGNRQLSFYLSGPVVPDRLGLQIWGRVLDQDEANLLSGQPGQEDRDLTARLTWTPTEDQELRFEAGRTGLDRDLTPGRTLGDTADPSRQKNIREHWSVSHSGRWGEVTTDLSFQQEKGRRTTWSTEEGRLVEDERAPEIVNSVLDAKVTAPLTWAGSHTLVGGGQYKRADLTDQNPGIGDGRDYDWQLDEWALFLEDEWRLHPDFALTLGARYTQNEDFGGHVTPRLYGVWNVTPDLTIKGGASAGYRTPEIRQTAAGYYYTTERGAGVIVANSDLDPESSTSYEIGALWQSGRYELGATAYRTDFADKIESRKTDQRITVGGTEYNRWEWYNVQDATLTGVELTARAEITDSLSLRGSYTWTHSEQESGDYEGLPLARTPEHMASLRLDWMTPVEGLEAWSAATYHGSEINAGARIGSNGRPYAENDDGKVIAYKYGHYATVDLGASYRVSEAMMLNAAVYNLFDEGISVEEQNAYGSGRRLWLGLTATF</sequence>
<reference evidence="16 17" key="1">
    <citation type="submission" date="2018-08" db="EMBL/GenBank/DDBJ databases">
        <title>Draft genome sequence of Rhodobacter sphaeroides FY.</title>
        <authorList>
            <person name="Rayyan A."/>
            <person name="Meyer T.E."/>
            <person name="Kyndt J.A."/>
        </authorList>
    </citation>
    <scope>NUCLEOTIDE SEQUENCE [LARGE SCALE GENOMIC DNA]</scope>
    <source>
        <strain evidence="16 17">FY</strain>
    </source>
</reference>
<evidence type="ECO:0000259" key="14">
    <source>
        <dbReference type="Pfam" id="PF00593"/>
    </source>
</evidence>
<comment type="similarity">
    <text evidence="10 12">Belongs to the TonB-dependent receptor family.</text>
</comment>
<dbReference type="CDD" id="cd01347">
    <property type="entry name" value="ligand_gated_channel"/>
    <property type="match status" value="1"/>
</dbReference>
<dbReference type="Pfam" id="PF00593">
    <property type="entry name" value="TonB_dep_Rec_b-barrel"/>
    <property type="match status" value="1"/>
</dbReference>
<evidence type="ECO:0000256" key="13">
    <source>
        <dbReference type="SAM" id="MobiDB-lite"/>
    </source>
</evidence>
<evidence type="ECO:0000256" key="12">
    <source>
        <dbReference type="RuleBase" id="RU003357"/>
    </source>
</evidence>
<dbReference type="PANTHER" id="PTHR30069:SF53">
    <property type="entry name" value="COLICIN I RECEPTOR-RELATED"/>
    <property type="match status" value="1"/>
</dbReference>
<keyword evidence="5" id="KW-0732">Signal</keyword>
<feature type="short sequence motif" description="TonB C-terminal box" evidence="11">
    <location>
        <begin position="682"/>
        <end position="699"/>
    </location>
</feature>
<dbReference type="InterPro" id="IPR036942">
    <property type="entry name" value="Beta-barrel_TonB_sf"/>
</dbReference>
<keyword evidence="3 10" id="KW-1134">Transmembrane beta strand</keyword>
<dbReference type="InterPro" id="IPR039426">
    <property type="entry name" value="TonB-dep_rcpt-like"/>
</dbReference>
<name>A0AAX1URJ3_CERSP</name>
<accession>A0AAX1URJ3</accession>
<dbReference type="GO" id="GO:0015344">
    <property type="term" value="F:siderophore uptake transmembrane transporter activity"/>
    <property type="evidence" value="ECO:0007669"/>
    <property type="project" value="TreeGrafter"/>
</dbReference>
<evidence type="ECO:0000256" key="3">
    <source>
        <dbReference type="ARBA" id="ARBA00022452"/>
    </source>
</evidence>
<dbReference type="Gene3D" id="2.170.130.10">
    <property type="entry name" value="TonB-dependent receptor, plug domain"/>
    <property type="match status" value="1"/>
</dbReference>
<dbReference type="PANTHER" id="PTHR30069">
    <property type="entry name" value="TONB-DEPENDENT OUTER MEMBRANE RECEPTOR"/>
    <property type="match status" value="1"/>
</dbReference>
<dbReference type="PROSITE" id="PS01156">
    <property type="entry name" value="TONB_DEPENDENT_REC_2"/>
    <property type="match status" value="1"/>
</dbReference>
<feature type="domain" description="TonB-dependent receptor plug" evidence="15">
    <location>
        <begin position="71"/>
        <end position="180"/>
    </location>
</feature>
<feature type="region of interest" description="Disordered" evidence="13">
    <location>
        <begin position="1"/>
        <end position="22"/>
    </location>
</feature>
<keyword evidence="2 10" id="KW-0813">Transport</keyword>
<dbReference type="InterPro" id="IPR037066">
    <property type="entry name" value="Plug_dom_sf"/>
</dbReference>
<keyword evidence="7 12" id="KW-0798">TonB box</keyword>
<evidence type="ECO:0000256" key="4">
    <source>
        <dbReference type="ARBA" id="ARBA00022692"/>
    </source>
</evidence>